<proteinExistence type="inferred from homology"/>
<dbReference type="SUPFAM" id="SSF116734">
    <property type="entry name" value="DNA methylase specificity domain"/>
    <property type="match status" value="1"/>
</dbReference>
<dbReference type="PANTHER" id="PTHR30408">
    <property type="entry name" value="TYPE-1 RESTRICTION ENZYME ECOKI SPECIFICITY PROTEIN"/>
    <property type="match status" value="1"/>
</dbReference>
<evidence type="ECO:0000313" key="6">
    <source>
        <dbReference type="EMBL" id="RAL21422.1"/>
    </source>
</evidence>
<evidence type="ECO:0000256" key="3">
    <source>
        <dbReference type="ARBA" id="ARBA00023125"/>
    </source>
</evidence>
<keyword evidence="3" id="KW-0238">DNA-binding</keyword>
<accession>A0A364K152</accession>
<protein>
    <submittedName>
        <fullName evidence="6">Restriction endonuclease</fullName>
    </submittedName>
</protein>
<feature type="coiled-coil region" evidence="4">
    <location>
        <begin position="493"/>
        <end position="524"/>
    </location>
</feature>
<dbReference type="InterPro" id="IPR000055">
    <property type="entry name" value="Restrct_endonuc_typeI_TRD"/>
</dbReference>
<dbReference type="PANTHER" id="PTHR30408:SF12">
    <property type="entry name" value="TYPE I RESTRICTION ENZYME MJAVIII SPECIFICITY SUBUNIT"/>
    <property type="match status" value="1"/>
</dbReference>
<organism evidence="6 7">
    <name type="scientific">Thermoflavimicrobium daqui</name>
    <dbReference type="NCBI Taxonomy" id="2137476"/>
    <lineage>
        <taxon>Bacteria</taxon>
        <taxon>Bacillati</taxon>
        <taxon>Bacillota</taxon>
        <taxon>Bacilli</taxon>
        <taxon>Bacillales</taxon>
        <taxon>Thermoactinomycetaceae</taxon>
        <taxon>Thermoflavimicrobium</taxon>
    </lineage>
</organism>
<keyword evidence="6" id="KW-0540">Nuclease</keyword>
<gene>
    <name evidence="6" type="ORF">DL897_16380</name>
</gene>
<dbReference type="GO" id="GO:0003677">
    <property type="term" value="F:DNA binding"/>
    <property type="evidence" value="ECO:0007669"/>
    <property type="project" value="UniProtKB-KW"/>
</dbReference>
<dbReference type="GO" id="GO:0009307">
    <property type="term" value="P:DNA restriction-modification system"/>
    <property type="evidence" value="ECO:0007669"/>
    <property type="project" value="UniProtKB-KW"/>
</dbReference>
<dbReference type="InterPro" id="IPR044946">
    <property type="entry name" value="Restrct_endonuc_typeI_TRD_sf"/>
</dbReference>
<dbReference type="InterPro" id="IPR029063">
    <property type="entry name" value="SAM-dependent_MTases_sf"/>
</dbReference>
<keyword evidence="4" id="KW-0175">Coiled coil</keyword>
<dbReference type="RefSeq" id="WP_113660200.1">
    <property type="nucleotide sequence ID" value="NZ_KZ845676.1"/>
</dbReference>
<dbReference type="EMBL" id="QJKK01000014">
    <property type="protein sequence ID" value="RAL21422.1"/>
    <property type="molecule type" value="Genomic_DNA"/>
</dbReference>
<dbReference type="Proteomes" id="UP000251213">
    <property type="component" value="Unassembled WGS sequence"/>
</dbReference>
<comment type="caution">
    <text evidence="6">The sequence shown here is derived from an EMBL/GenBank/DDBJ whole genome shotgun (WGS) entry which is preliminary data.</text>
</comment>
<dbReference type="AlphaFoldDB" id="A0A364K152"/>
<reference evidence="6 7" key="2">
    <citation type="submission" date="2018-06" db="EMBL/GenBank/DDBJ databases">
        <authorList>
            <person name="Zhirakovskaya E."/>
        </authorList>
    </citation>
    <scope>NUCLEOTIDE SEQUENCE [LARGE SCALE GENOMIC DNA]</scope>
    <source>
        <strain evidence="6 7">FBKL4.011</strain>
    </source>
</reference>
<keyword evidence="7" id="KW-1185">Reference proteome</keyword>
<evidence type="ECO:0000313" key="7">
    <source>
        <dbReference type="Proteomes" id="UP000251213"/>
    </source>
</evidence>
<dbReference type="SUPFAM" id="SSF53335">
    <property type="entry name" value="S-adenosyl-L-methionine-dependent methyltransferases"/>
    <property type="match status" value="1"/>
</dbReference>
<dbReference type="Gene3D" id="3.90.220.20">
    <property type="entry name" value="DNA methylase specificity domains"/>
    <property type="match status" value="1"/>
</dbReference>
<evidence type="ECO:0000256" key="1">
    <source>
        <dbReference type="ARBA" id="ARBA00010923"/>
    </source>
</evidence>
<sequence>MLSRFIELLDQRNMVDREQIAIELLRVHITHRAYKQKIGTNQSVDEDVLYALMIENTEERLGYFPGDQSWFAQLYHSGKELDLTLAIQELFQKDRFGTIISPRYLVDYFTRQIAGHVETILIPEAHKHLHGLTDMIEVHLDKYFVLTAEKKWLVELLRFIFEAHPHVEVLQLSIYSLLDLEYEFDWILSIPAFGLKPDIDTGRFLTRESEGIAAQNLLDWLGEFGELQIIVPARFTFSGGTFASLRTWILQHFSVKSIFTLPEGTLRPYTGMKTYLITISAQPVEEIQLGSFERREEGFLPMVEKEISQETLADREDWRMEILLAHEQLDLLDQLTGANRSIVKLKEIADLFRGKSIMKSHIQPGEISVLNISNIEEGEIFWDHMDTIDEELRKVRRYELEVGDLVMTCRGTVNKVAVVRDLPKKVIASANIIVMRFQKKVISEYVKIFLESPVGLELIKTFQRGTTVMNINPKDLGEMEIPLPEIEVQERIVAEYRKEQQLYLEAVRKANERWENVRKRIYEQLLD</sequence>
<dbReference type="Gene3D" id="3.40.50.150">
    <property type="entry name" value="Vaccinia Virus protein VP39"/>
    <property type="match status" value="1"/>
</dbReference>
<dbReference type="Pfam" id="PF01420">
    <property type="entry name" value="Methylase_S"/>
    <property type="match status" value="1"/>
</dbReference>
<keyword evidence="6" id="KW-0255">Endonuclease</keyword>
<comment type="similarity">
    <text evidence="1">Belongs to the type-I restriction system S methylase family.</text>
</comment>
<reference evidence="6 7" key="1">
    <citation type="submission" date="2018-06" db="EMBL/GenBank/DDBJ databases">
        <title>Thermoflavimicrobium daqus sp. nov., a thermophilic microbe isolated from Moutai-flavour Daqu.</title>
        <authorList>
            <person name="Wang X."/>
            <person name="Zhou H."/>
        </authorList>
    </citation>
    <scope>NUCLEOTIDE SEQUENCE [LARGE SCALE GENOMIC DNA]</scope>
    <source>
        <strain evidence="6 7">FBKL4.011</strain>
    </source>
</reference>
<evidence type="ECO:0000256" key="2">
    <source>
        <dbReference type="ARBA" id="ARBA00022747"/>
    </source>
</evidence>
<dbReference type="OrthoDB" id="9814572at2"/>
<dbReference type="InterPro" id="IPR052021">
    <property type="entry name" value="Type-I_RS_S_subunit"/>
</dbReference>
<evidence type="ECO:0000256" key="4">
    <source>
        <dbReference type="SAM" id="Coils"/>
    </source>
</evidence>
<evidence type="ECO:0000259" key="5">
    <source>
        <dbReference type="Pfam" id="PF01420"/>
    </source>
</evidence>
<keyword evidence="6" id="KW-0378">Hydrolase</keyword>
<keyword evidence="2" id="KW-0680">Restriction system</keyword>
<dbReference type="GO" id="GO:0004519">
    <property type="term" value="F:endonuclease activity"/>
    <property type="evidence" value="ECO:0007669"/>
    <property type="project" value="UniProtKB-KW"/>
</dbReference>
<feature type="domain" description="Type I restriction modification DNA specificity" evidence="5">
    <location>
        <begin position="342"/>
        <end position="493"/>
    </location>
</feature>
<name>A0A364K152_9BACL</name>